<keyword evidence="2" id="KW-1185">Reference proteome</keyword>
<dbReference type="Proteomes" id="UP001239111">
    <property type="component" value="Chromosome 3"/>
</dbReference>
<accession>A0ACC2NQD7</accession>
<dbReference type="EMBL" id="CM056743">
    <property type="protein sequence ID" value="KAJ8673304.1"/>
    <property type="molecule type" value="Genomic_DNA"/>
</dbReference>
<sequence>MDLAIAIEDTGVTATQMNILFTSMEMPTVSSAEIQQYGKHLKQYRETLAEKSCAETAEKKRKLTLEAQAIFTEREAAGSVVQYSFTVAIRRDFMYHCSGSVIDKNHVVTAAHCVYHEFDEESRRSALEVIVGIDNYHEVGLNKGLVISVVKVYIPKEYERVIEKDVRVGDIAVLKLAKNLDLSFKNKKLSKLFLPAPSNTYFGANCYITGFGWDQKKSKSKLETNEINELEDSSGKLRALDTNVVHSTYCRISYREVINDKKFVCAAIKPSTPNTNEAVSIGDGGGPLVHNGDTLIGVLSSFLDKDWGGKKAPLLYTRVSAYHDFIIKSTKDQPDPNIITIDLPHFVIHPSH</sequence>
<reference evidence="1" key="1">
    <citation type="submission" date="2023-04" db="EMBL/GenBank/DDBJ databases">
        <title>A chromosome-level genome assembly of the parasitoid wasp Eretmocerus hayati.</title>
        <authorList>
            <person name="Zhong Y."/>
            <person name="Liu S."/>
            <person name="Liu Y."/>
        </authorList>
    </citation>
    <scope>NUCLEOTIDE SEQUENCE</scope>
    <source>
        <strain evidence="1">ZJU_SS_LIU_2023</strain>
    </source>
</reference>
<evidence type="ECO:0000313" key="1">
    <source>
        <dbReference type="EMBL" id="KAJ8673304.1"/>
    </source>
</evidence>
<gene>
    <name evidence="1" type="ORF">QAD02_004566</name>
</gene>
<name>A0ACC2NQD7_9HYME</name>
<protein>
    <submittedName>
        <fullName evidence="1">Uncharacterized protein</fullName>
    </submittedName>
</protein>
<comment type="caution">
    <text evidence="1">The sequence shown here is derived from an EMBL/GenBank/DDBJ whole genome shotgun (WGS) entry which is preliminary data.</text>
</comment>
<proteinExistence type="predicted"/>
<evidence type="ECO:0000313" key="2">
    <source>
        <dbReference type="Proteomes" id="UP001239111"/>
    </source>
</evidence>
<organism evidence="1 2">
    <name type="scientific">Eretmocerus hayati</name>
    <dbReference type="NCBI Taxonomy" id="131215"/>
    <lineage>
        <taxon>Eukaryota</taxon>
        <taxon>Metazoa</taxon>
        <taxon>Ecdysozoa</taxon>
        <taxon>Arthropoda</taxon>
        <taxon>Hexapoda</taxon>
        <taxon>Insecta</taxon>
        <taxon>Pterygota</taxon>
        <taxon>Neoptera</taxon>
        <taxon>Endopterygota</taxon>
        <taxon>Hymenoptera</taxon>
        <taxon>Apocrita</taxon>
        <taxon>Proctotrupomorpha</taxon>
        <taxon>Chalcidoidea</taxon>
        <taxon>Aphelinidae</taxon>
        <taxon>Aphelininae</taxon>
        <taxon>Eretmocerus</taxon>
    </lineage>
</organism>